<feature type="signal peptide" evidence="10">
    <location>
        <begin position="1"/>
        <end position="19"/>
    </location>
</feature>
<dbReference type="GO" id="GO:0003676">
    <property type="term" value="F:nucleic acid binding"/>
    <property type="evidence" value="ECO:0007669"/>
    <property type="project" value="InterPro"/>
</dbReference>
<dbReference type="Pfam" id="PF14670">
    <property type="entry name" value="FXa_inhibition"/>
    <property type="match status" value="1"/>
</dbReference>
<gene>
    <name evidence="13" type="ORF">JOQ06_017350</name>
</gene>
<dbReference type="InterPro" id="IPR052235">
    <property type="entry name" value="Nephronectin_domain"/>
</dbReference>
<feature type="disulfide bond" evidence="9">
    <location>
        <begin position="709"/>
        <end position="718"/>
    </location>
</feature>
<protein>
    <recommendedName>
        <fullName evidence="15">Multiple epidermal growth factor-like domains protein 6</fullName>
    </recommendedName>
</protein>
<feature type="disulfide bond" evidence="9">
    <location>
        <begin position="666"/>
        <end position="675"/>
    </location>
</feature>
<dbReference type="Gene3D" id="2.10.25.10">
    <property type="entry name" value="Laminin"/>
    <property type="match status" value="9"/>
</dbReference>
<dbReference type="CDD" id="cd00055">
    <property type="entry name" value="EGF_Lam"/>
    <property type="match status" value="1"/>
</dbReference>
<feature type="domain" description="EGF-like" evidence="11">
    <location>
        <begin position="107"/>
        <end position="142"/>
    </location>
</feature>
<dbReference type="PROSITE" id="PS01187">
    <property type="entry name" value="EGF_CA"/>
    <property type="match status" value="3"/>
</dbReference>
<dbReference type="PROSITE" id="PS01186">
    <property type="entry name" value="EGF_2"/>
    <property type="match status" value="2"/>
</dbReference>
<dbReference type="InterPro" id="IPR049883">
    <property type="entry name" value="NOTCH1_EGF-like"/>
</dbReference>
<dbReference type="SMART" id="SM00179">
    <property type="entry name" value="EGF_CA"/>
    <property type="match status" value="8"/>
</dbReference>
<sequence>MFSDIFCVILFCTLHFIASSSELQPGMPNVCADQEMSMLGARQPCVQAFTRMVKVWKQGCNSHRWCMGYERRTAYYTVYRQVYNMDTHTVYKCCPGWRQEGEEMGCLHRVCSANTCFNGGQCAETGDKICQCPMGFKGTQCQYDVNECERDEGGCEGFCCNTIGSFYCKCPEGSRLGPDGRACHGCQQTCVDTPGSHHCECNEGFRMHSDARTCIAVNSCSVLNGGCEHKCVDTGNNHYKCECRKNYQLKRDRRHCELRDPCADRNGGCAQLCLSEDTRVHCSCRPGFTLAADGKNCEDIDECGSGRAKCSHRCVNTLGSFSCVCNPGFELGADGKQCYRPGQIAIIDGNMNSQVYQDILLENLRPSVHQLKLNRRWVMQQDNDPKHRSKSTTEWLQQKKIRLLEWPSQSPDLNPIEMLWHDLKRAIHTRHPKNIAELKQFCKEEWSKIPPDRCAGIEMEIVNSCEKINGGCSHHCEHTTNGPLCSCNQGYQLALDRKTCVDSDECLSGGACCRHFCRNYPGGYECSCRAGHRLNPDGCGCDDVNECLAETSGCEHNCVNTLGTYECFCELGFRLDQDQHSCIYLLFRKVPQLLQYTAALHSRYVSDEDDSDGGDREVEIQRGRRGELRLSSSIVCLDGSFGDDCSVSCEDCDHGVCSENRDRCECAAGWTGIICNKTCSQGTYGPACNSLCRCQNGGSCDPVTGKCVCPPGVQGLLCEDGCPRGHFGMHCRRKCKCPNNGHCHRLYGGCLCSPGLYGRLCHLCEYQ</sequence>
<evidence type="ECO:0000259" key="11">
    <source>
        <dbReference type="PROSITE" id="PS50026"/>
    </source>
</evidence>
<dbReference type="InterPro" id="IPR011489">
    <property type="entry name" value="EMI_domain"/>
</dbReference>
<evidence type="ECO:0000256" key="3">
    <source>
        <dbReference type="ARBA" id="ARBA00022530"/>
    </source>
</evidence>
<keyword evidence="3" id="KW-0964">Secreted</keyword>
<dbReference type="InterPro" id="IPR013032">
    <property type="entry name" value="EGF-like_CS"/>
</dbReference>
<feature type="domain" description="EMI" evidence="12">
    <location>
        <begin position="27"/>
        <end position="108"/>
    </location>
</feature>
<dbReference type="AlphaFoldDB" id="A0AAD6FJD4"/>
<evidence type="ECO:0000256" key="4">
    <source>
        <dbReference type="ARBA" id="ARBA00022536"/>
    </source>
</evidence>
<feature type="domain" description="EGF-like" evidence="11">
    <location>
        <begin position="641"/>
        <end position="676"/>
    </location>
</feature>
<accession>A0AAD6FJD4</accession>
<dbReference type="PANTHER" id="PTHR24050">
    <property type="entry name" value="PA14 DOMAIN-CONTAINING PROTEIN"/>
    <property type="match status" value="1"/>
</dbReference>
<dbReference type="InterPro" id="IPR036397">
    <property type="entry name" value="RNaseH_sf"/>
</dbReference>
<feature type="chain" id="PRO_5042294080" description="Multiple epidermal growth factor-like domains protein 6" evidence="10">
    <location>
        <begin position="20"/>
        <end position="767"/>
    </location>
</feature>
<dbReference type="SUPFAM" id="SSF57184">
    <property type="entry name" value="Growth factor receptor domain"/>
    <property type="match status" value="3"/>
</dbReference>
<dbReference type="InterPro" id="IPR002049">
    <property type="entry name" value="LE_dom"/>
</dbReference>
<evidence type="ECO:0000259" key="12">
    <source>
        <dbReference type="PROSITE" id="PS51041"/>
    </source>
</evidence>
<comment type="caution">
    <text evidence="9">Lacks conserved residue(s) required for the propagation of feature annotation.</text>
</comment>
<dbReference type="InterPro" id="IPR038717">
    <property type="entry name" value="Tc1-like_DDE_dom"/>
</dbReference>
<dbReference type="Pfam" id="PF12662">
    <property type="entry name" value="cEGF"/>
    <property type="match status" value="1"/>
</dbReference>
<dbReference type="Gene3D" id="2.170.300.10">
    <property type="entry name" value="Tie2 ligand-binding domain superfamily"/>
    <property type="match status" value="1"/>
</dbReference>
<dbReference type="PROSITE" id="PS00022">
    <property type="entry name" value="EGF_1"/>
    <property type="match status" value="4"/>
</dbReference>
<dbReference type="FunFam" id="2.10.25.10:FF:000037">
    <property type="entry name" value="Signal peptide, CUB domain and EGF-like domain-containing 2"/>
    <property type="match status" value="2"/>
</dbReference>
<evidence type="ECO:0008006" key="15">
    <source>
        <dbReference type="Google" id="ProtNLM"/>
    </source>
</evidence>
<keyword evidence="8" id="KW-0325">Glycoprotein</keyword>
<reference evidence="13" key="1">
    <citation type="submission" date="2022-11" db="EMBL/GenBank/DDBJ databases">
        <title>Chromosome-level genome of Pogonophryne albipinna.</title>
        <authorList>
            <person name="Jo E."/>
        </authorList>
    </citation>
    <scope>NUCLEOTIDE SEQUENCE</scope>
    <source>
        <strain evidence="13">SGF0006</strain>
        <tissue evidence="13">Muscle</tissue>
    </source>
</reference>
<dbReference type="FunFam" id="2.10.25.10:FF:000038">
    <property type="entry name" value="Fibrillin 2"/>
    <property type="match status" value="1"/>
</dbReference>
<dbReference type="FunFam" id="2.10.25.10:FF:001129">
    <property type="entry name" value="Predicted protein"/>
    <property type="match status" value="1"/>
</dbReference>
<dbReference type="Pfam" id="PF12661">
    <property type="entry name" value="hEGF"/>
    <property type="match status" value="4"/>
</dbReference>
<dbReference type="InterPro" id="IPR018097">
    <property type="entry name" value="EGF_Ca-bd_CS"/>
</dbReference>
<dbReference type="Pfam" id="PF07645">
    <property type="entry name" value="EGF_CA"/>
    <property type="match status" value="3"/>
</dbReference>
<dbReference type="Gene3D" id="3.30.420.10">
    <property type="entry name" value="Ribonuclease H-like superfamily/Ribonuclease H"/>
    <property type="match status" value="1"/>
</dbReference>
<dbReference type="InterPro" id="IPR000152">
    <property type="entry name" value="EGF-type_Asp/Asn_hydroxyl_site"/>
</dbReference>
<dbReference type="SMART" id="SM00180">
    <property type="entry name" value="EGF_Lam"/>
    <property type="match status" value="1"/>
</dbReference>
<feature type="domain" description="EGF-like" evidence="11">
    <location>
        <begin position="216"/>
        <end position="257"/>
    </location>
</feature>
<dbReference type="PANTHER" id="PTHR24050:SF28">
    <property type="entry name" value="UROMODULIN-LIKE"/>
    <property type="match status" value="1"/>
</dbReference>
<keyword evidence="14" id="KW-1185">Reference proteome</keyword>
<evidence type="ECO:0000313" key="14">
    <source>
        <dbReference type="Proteomes" id="UP001219934"/>
    </source>
</evidence>
<dbReference type="EMBL" id="JAPTMU010000011">
    <property type="protein sequence ID" value="KAJ4935823.1"/>
    <property type="molecule type" value="Genomic_DNA"/>
</dbReference>
<keyword evidence="3" id="KW-0272">Extracellular matrix</keyword>
<dbReference type="GO" id="GO:0048731">
    <property type="term" value="P:system development"/>
    <property type="evidence" value="ECO:0007669"/>
    <property type="project" value="UniProtKB-ARBA"/>
</dbReference>
<evidence type="ECO:0000313" key="13">
    <source>
        <dbReference type="EMBL" id="KAJ4935823.1"/>
    </source>
</evidence>
<organism evidence="13 14">
    <name type="scientific">Pogonophryne albipinna</name>
    <dbReference type="NCBI Taxonomy" id="1090488"/>
    <lineage>
        <taxon>Eukaryota</taxon>
        <taxon>Metazoa</taxon>
        <taxon>Chordata</taxon>
        <taxon>Craniata</taxon>
        <taxon>Vertebrata</taxon>
        <taxon>Euteleostomi</taxon>
        <taxon>Actinopterygii</taxon>
        <taxon>Neopterygii</taxon>
        <taxon>Teleostei</taxon>
        <taxon>Neoteleostei</taxon>
        <taxon>Acanthomorphata</taxon>
        <taxon>Eupercaria</taxon>
        <taxon>Perciformes</taxon>
        <taxon>Notothenioidei</taxon>
        <taxon>Pogonophryne</taxon>
    </lineage>
</organism>
<feature type="disulfide bond" evidence="9">
    <location>
        <begin position="132"/>
        <end position="141"/>
    </location>
</feature>
<dbReference type="Proteomes" id="UP001219934">
    <property type="component" value="Unassembled WGS sequence"/>
</dbReference>
<feature type="domain" description="EGF-like" evidence="11">
    <location>
        <begin position="684"/>
        <end position="719"/>
    </location>
</feature>
<feature type="domain" description="EGF-like" evidence="11">
    <location>
        <begin position="299"/>
        <end position="339"/>
    </location>
</feature>
<name>A0AAD6FJD4_9TELE</name>
<dbReference type="PROSITE" id="PS51041">
    <property type="entry name" value="EMI"/>
    <property type="match status" value="1"/>
</dbReference>
<evidence type="ECO:0000256" key="2">
    <source>
        <dbReference type="ARBA" id="ARBA00006127"/>
    </source>
</evidence>
<dbReference type="Pfam" id="PF13358">
    <property type="entry name" value="DDE_3"/>
    <property type="match status" value="1"/>
</dbReference>
<dbReference type="InterPro" id="IPR001881">
    <property type="entry name" value="EGF-like_Ca-bd_dom"/>
</dbReference>
<evidence type="ECO:0000256" key="9">
    <source>
        <dbReference type="PROSITE-ProRule" id="PRU00076"/>
    </source>
</evidence>
<proteinExistence type="inferred from homology"/>
<dbReference type="FunFam" id="2.10.25.10:FF:000240">
    <property type="entry name" value="Vitamin K-dependent protein S"/>
    <property type="match status" value="1"/>
</dbReference>
<evidence type="ECO:0000256" key="1">
    <source>
        <dbReference type="ARBA" id="ARBA00004498"/>
    </source>
</evidence>
<dbReference type="PROSITE" id="PS50026">
    <property type="entry name" value="EGF_3"/>
    <property type="match status" value="5"/>
</dbReference>
<dbReference type="InterPro" id="IPR000742">
    <property type="entry name" value="EGF"/>
</dbReference>
<keyword evidence="7 9" id="KW-1015">Disulfide bond</keyword>
<evidence type="ECO:0000256" key="8">
    <source>
        <dbReference type="ARBA" id="ARBA00023180"/>
    </source>
</evidence>
<comment type="subcellular location">
    <subcellularLocation>
        <location evidence="1">Secreted</location>
        <location evidence="1">Extracellular space</location>
        <location evidence="1">Extracellular matrix</location>
    </subcellularLocation>
</comment>
<dbReference type="InterPro" id="IPR026823">
    <property type="entry name" value="cEGF"/>
</dbReference>
<keyword evidence="4 9" id="KW-0245">EGF-like domain</keyword>
<dbReference type="GO" id="GO:0005509">
    <property type="term" value="F:calcium ion binding"/>
    <property type="evidence" value="ECO:0007669"/>
    <property type="project" value="InterPro"/>
</dbReference>
<evidence type="ECO:0000256" key="5">
    <source>
        <dbReference type="ARBA" id="ARBA00022729"/>
    </source>
</evidence>
<comment type="caution">
    <text evidence="13">The sequence shown here is derived from an EMBL/GenBank/DDBJ whole genome shotgun (WGS) entry which is preliminary data.</text>
</comment>
<keyword evidence="5 10" id="KW-0732">Signal</keyword>
<dbReference type="SMART" id="SM00181">
    <property type="entry name" value="EGF"/>
    <property type="match status" value="11"/>
</dbReference>
<dbReference type="FunFam" id="2.170.300.10:FF:000041">
    <property type="entry name" value="Tyrosine protein kinase receptor tie-1, putative"/>
    <property type="match status" value="1"/>
</dbReference>
<dbReference type="GO" id="GO:0030855">
    <property type="term" value="P:epithelial cell differentiation"/>
    <property type="evidence" value="ECO:0007669"/>
    <property type="project" value="UniProtKB-ARBA"/>
</dbReference>
<comment type="similarity">
    <text evidence="2">Belongs to the fibulin family.</text>
</comment>
<evidence type="ECO:0000256" key="10">
    <source>
        <dbReference type="SAM" id="SignalP"/>
    </source>
</evidence>
<dbReference type="PROSITE" id="PS00010">
    <property type="entry name" value="ASX_HYDROXYL"/>
    <property type="match status" value="2"/>
</dbReference>
<evidence type="ECO:0000256" key="6">
    <source>
        <dbReference type="ARBA" id="ARBA00022737"/>
    </source>
</evidence>
<dbReference type="InterPro" id="IPR009030">
    <property type="entry name" value="Growth_fac_rcpt_cys_sf"/>
</dbReference>
<evidence type="ECO:0000256" key="7">
    <source>
        <dbReference type="ARBA" id="ARBA00023157"/>
    </source>
</evidence>
<dbReference type="PRINTS" id="PR00011">
    <property type="entry name" value="EGFLAMININ"/>
</dbReference>
<keyword evidence="6" id="KW-0677">Repeat</keyword>